<feature type="domain" description="ABC3 transporter permease C-terminal" evidence="7">
    <location>
        <begin position="646"/>
        <end position="765"/>
    </location>
</feature>
<dbReference type="InterPro" id="IPR038766">
    <property type="entry name" value="Membrane_comp_ABC_pdt"/>
</dbReference>
<dbReference type="PANTHER" id="PTHR30287">
    <property type="entry name" value="MEMBRANE COMPONENT OF PREDICTED ABC SUPERFAMILY METABOLITE UPTAKE TRANSPORTER"/>
    <property type="match status" value="1"/>
</dbReference>
<keyword evidence="5 6" id="KW-0472">Membrane</keyword>
<feature type="transmembrane region" description="Helical" evidence="6">
    <location>
        <begin position="12"/>
        <end position="32"/>
    </location>
</feature>
<feature type="transmembrane region" description="Helical" evidence="6">
    <location>
        <begin position="691"/>
        <end position="714"/>
    </location>
</feature>
<comment type="caution">
    <text evidence="8">The sequence shown here is derived from an EMBL/GenBank/DDBJ whole genome shotgun (WGS) entry which is preliminary data.</text>
</comment>
<feature type="domain" description="ABC3 transporter permease C-terminal" evidence="7">
    <location>
        <begin position="258"/>
        <end position="375"/>
    </location>
</feature>
<evidence type="ECO:0000259" key="7">
    <source>
        <dbReference type="Pfam" id="PF02687"/>
    </source>
</evidence>
<dbReference type="EMBL" id="LGCI01000005">
    <property type="protein sequence ID" value="KOY83684.1"/>
    <property type="molecule type" value="Genomic_DNA"/>
</dbReference>
<keyword evidence="3 6" id="KW-0812">Transmembrane</keyword>
<evidence type="ECO:0000256" key="6">
    <source>
        <dbReference type="SAM" id="Phobius"/>
    </source>
</evidence>
<keyword evidence="9" id="KW-1185">Reference proteome</keyword>
<organism evidence="8 9">
    <name type="scientific">Lysinibacillus macroides</name>
    <dbReference type="NCBI Taxonomy" id="33935"/>
    <lineage>
        <taxon>Bacteria</taxon>
        <taxon>Bacillati</taxon>
        <taxon>Bacillota</taxon>
        <taxon>Bacilli</taxon>
        <taxon>Bacillales</taxon>
        <taxon>Bacillaceae</taxon>
        <taxon>Lysinibacillus</taxon>
    </lineage>
</organism>
<feature type="transmembrane region" description="Helical" evidence="6">
    <location>
        <begin position="251"/>
        <end position="271"/>
    </location>
</feature>
<comment type="subcellular location">
    <subcellularLocation>
        <location evidence="1">Cell membrane</location>
        <topology evidence="1">Multi-pass membrane protein</topology>
    </subcellularLocation>
</comment>
<dbReference type="PATRIC" id="fig|33935.3.peg.974"/>
<protein>
    <recommendedName>
        <fullName evidence="7">ABC3 transporter permease C-terminal domain-containing protein</fullName>
    </recommendedName>
</protein>
<evidence type="ECO:0000313" key="9">
    <source>
        <dbReference type="Proteomes" id="UP000037977"/>
    </source>
</evidence>
<dbReference type="OrthoDB" id="9761168at2"/>
<keyword evidence="4 6" id="KW-1133">Transmembrane helix</keyword>
<reference evidence="8 9" key="1">
    <citation type="submission" date="2015-07" db="EMBL/GenBank/DDBJ databases">
        <title>Genome sequencing project for genomic taxonomy and phylogenomics of Bacillus-like bacteria.</title>
        <authorList>
            <person name="Liu B."/>
            <person name="Wang J."/>
            <person name="Zhu Y."/>
            <person name="Liu G."/>
            <person name="Chen Q."/>
            <person name="Chen Z."/>
            <person name="Che J."/>
            <person name="Ge C."/>
            <person name="Shi H."/>
            <person name="Pan Z."/>
            <person name="Liu X."/>
        </authorList>
    </citation>
    <scope>NUCLEOTIDE SEQUENCE [LARGE SCALE GENOMIC DNA]</scope>
    <source>
        <strain evidence="8 9">DSM 54</strain>
    </source>
</reference>
<feature type="transmembrane region" description="Helical" evidence="6">
    <location>
        <begin position="345"/>
        <end position="367"/>
    </location>
</feature>
<accession>A0A0N0UXC0</accession>
<evidence type="ECO:0000256" key="2">
    <source>
        <dbReference type="ARBA" id="ARBA00022475"/>
    </source>
</evidence>
<evidence type="ECO:0000313" key="8">
    <source>
        <dbReference type="EMBL" id="KOY83684.1"/>
    </source>
</evidence>
<evidence type="ECO:0000256" key="1">
    <source>
        <dbReference type="ARBA" id="ARBA00004651"/>
    </source>
</evidence>
<evidence type="ECO:0000256" key="5">
    <source>
        <dbReference type="ARBA" id="ARBA00023136"/>
    </source>
</evidence>
<gene>
    <name evidence="8" type="ORF">ADM90_07620</name>
</gene>
<evidence type="ECO:0000256" key="3">
    <source>
        <dbReference type="ARBA" id="ARBA00022692"/>
    </source>
</evidence>
<feature type="transmembrane region" description="Helical" evidence="6">
    <location>
        <begin position="307"/>
        <end position="333"/>
    </location>
</feature>
<dbReference type="GO" id="GO:0005886">
    <property type="term" value="C:plasma membrane"/>
    <property type="evidence" value="ECO:0007669"/>
    <property type="project" value="UniProtKB-SubCell"/>
</dbReference>
<name>A0A0N0UXC0_9BACI</name>
<proteinExistence type="predicted"/>
<dbReference type="Proteomes" id="UP000037977">
    <property type="component" value="Unassembled WGS sequence"/>
</dbReference>
<dbReference type="Pfam" id="PF02687">
    <property type="entry name" value="FtsX"/>
    <property type="match status" value="2"/>
</dbReference>
<feature type="transmembrane region" description="Helical" evidence="6">
    <location>
        <begin position="421"/>
        <end position="442"/>
    </location>
</feature>
<keyword evidence="2" id="KW-1003">Cell membrane</keyword>
<evidence type="ECO:0000256" key="4">
    <source>
        <dbReference type="ARBA" id="ARBA00022989"/>
    </source>
</evidence>
<sequence length="772" mass="86132">MANIRKSKSATFSLFIFILVAALLLNIGLMVITQINTFFESKAEQLKDPHAIIMMDYANYHSSYGEFITKYPGVTESETEEMIRMNMAKFNFGNSELSTNVIIFNADTKRSIGPLNLIEKLNTYSSHDIFVPYSFKTNGGYQLGDHFTITYQDKEYEYRIGGFFETTMMGTNNMGVMKFMLPEPSYLKLADELSTQSEGLVISAILDDQTQSSTLKNNFFKEFHQSIEVNANIWGLDIEQVKSVTTLTINLLATILVAFAIIIVLVSLIVIKFRVANSIEDGVENIGVLKAIGYTSRQILSSMILQFIFIALCGSVIGIALSYVLMSFFGSIISTLSGLIWTQTFGLMANLISIFFVTLAVLIVTLLSAFRVKKILPVAALRGGIQTHNFRKNRVPLEKARGGLHFLLAIKSTLANAKQNMMILFIIIALTFASVFSAVSYYNIASDKTAFVDLFGVEPANVYVIIKPDVDIRELLSHIEQMEYVRKVNLLDKIQTKIDGQIVYTNVTNHYDRLENNIVYEGRQPKYENEISISWVVSNQINKGIGDTVEVEFENETASFLVTGISQLIHHSGQVAALTLEGIQQLQTNYKGFTLNVYLDGISNKDFIKNVQEQYGDYLVGTVDIDENIESETSMYTDAVFAVLLTVLAITVLVVVMILYLVIKTMIIKRKKEFGVMKAIGYSTMQLMHQIAISFLPVIITGVTIGGALGYFFTNPVLAVLLSSAGVKRLDFTIHLPTVLLLCIGILLLGYLVSMLVSLKIKKITVHSLMTE</sequence>
<dbReference type="AlphaFoldDB" id="A0A0N0UXC0"/>
<dbReference type="PANTHER" id="PTHR30287:SF2">
    <property type="entry name" value="BLL1001 PROTEIN"/>
    <property type="match status" value="1"/>
</dbReference>
<feature type="transmembrane region" description="Helical" evidence="6">
    <location>
        <begin position="734"/>
        <end position="753"/>
    </location>
</feature>
<dbReference type="STRING" id="33935.ADM90_07620"/>
<dbReference type="InterPro" id="IPR003838">
    <property type="entry name" value="ABC3_permease_C"/>
</dbReference>
<feature type="transmembrane region" description="Helical" evidence="6">
    <location>
        <begin position="639"/>
        <end position="663"/>
    </location>
</feature>